<accession>D6WUZ2</accession>
<keyword evidence="11" id="KW-1185">Reference proteome</keyword>
<keyword evidence="3" id="KW-0645">Protease</keyword>
<dbReference type="HOGENOM" id="CLU_021603_1_2_1"/>
<protein>
    <submittedName>
        <fullName evidence="10">Putative isoaspartyl peptidase/L-asparaginase CG7860-like Protein</fullName>
    </submittedName>
</protein>
<dbReference type="GO" id="GO:0004067">
    <property type="term" value="F:asparaginase activity"/>
    <property type="evidence" value="ECO:0007669"/>
    <property type="project" value="UniProtKB-EC"/>
</dbReference>
<dbReference type="InterPro" id="IPR000246">
    <property type="entry name" value="Peptidase_T2"/>
</dbReference>
<evidence type="ECO:0000256" key="2">
    <source>
        <dbReference type="ARBA" id="ARBA00010872"/>
    </source>
</evidence>
<dbReference type="OrthoDB" id="2262349at2759"/>
<dbReference type="EMBL" id="KQ971357">
    <property type="protein sequence ID" value="EFA08342.2"/>
    <property type="molecule type" value="Genomic_DNA"/>
</dbReference>
<dbReference type="FunCoup" id="D6WUZ2">
    <property type="interactions" value="112"/>
</dbReference>
<reference evidence="10 11" key="1">
    <citation type="journal article" date="2008" name="Nature">
        <title>The genome of the model beetle and pest Tribolium castaneum.</title>
        <authorList>
            <consortium name="Tribolium Genome Sequencing Consortium"/>
            <person name="Richards S."/>
            <person name="Gibbs R.A."/>
            <person name="Weinstock G.M."/>
            <person name="Brown S.J."/>
            <person name="Denell R."/>
            <person name="Beeman R.W."/>
            <person name="Gibbs R."/>
            <person name="Beeman R.W."/>
            <person name="Brown S.J."/>
            <person name="Bucher G."/>
            <person name="Friedrich M."/>
            <person name="Grimmelikhuijzen C.J."/>
            <person name="Klingler M."/>
            <person name="Lorenzen M."/>
            <person name="Richards S."/>
            <person name="Roth S."/>
            <person name="Schroder R."/>
            <person name="Tautz D."/>
            <person name="Zdobnov E.M."/>
            <person name="Muzny D."/>
            <person name="Gibbs R.A."/>
            <person name="Weinstock G.M."/>
            <person name="Attaway T."/>
            <person name="Bell S."/>
            <person name="Buhay C.J."/>
            <person name="Chandrabose M.N."/>
            <person name="Chavez D."/>
            <person name="Clerk-Blankenburg K.P."/>
            <person name="Cree A."/>
            <person name="Dao M."/>
            <person name="Davis C."/>
            <person name="Chacko J."/>
            <person name="Dinh H."/>
            <person name="Dugan-Rocha S."/>
            <person name="Fowler G."/>
            <person name="Garner T.T."/>
            <person name="Garnes J."/>
            <person name="Gnirke A."/>
            <person name="Hawes A."/>
            <person name="Hernandez J."/>
            <person name="Hines S."/>
            <person name="Holder M."/>
            <person name="Hume J."/>
            <person name="Jhangiani S.N."/>
            <person name="Joshi V."/>
            <person name="Khan Z.M."/>
            <person name="Jackson L."/>
            <person name="Kovar C."/>
            <person name="Kowis A."/>
            <person name="Lee S."/>
            <person name="Lewis L.R."/>
            <person name="Margolis J."/>
            <person name="Morgan M."/>
            <person name="Nazareth L.V."/>
            <person name="Nguyen N."/>
            <person name="Okwuonu G."/>
            <person name="Parker D."/>
            <person name="Richards S."/>
            <person name="Ruiz S.J."/>
            <person name="Santibanez J."/>
            <person name="Savard J."/>
            <person name="Scherer S.E."/>
            <person name="Schneider B."/>
            <person name="Sodergren E."/>
            <person name="Tautz D."/>
            <person name="Vattahil S."/>
            <person name="Villasana D."/>
            <person name="White C.S."/>
            <person name="Wright R."/>
            <person name="Park Y."/>
            <person name="Beeman R.W."/>
            <person name="Lord J."/>
            <person name="Oppert B."/>
            <person name="Lorenzen M."/>
            <person name="Brown S."/>
            <person name="Wang L."/>
            <person name="Savard J."/>
            <person name="Tautz D."/>
            <person name="Richards S."/>
            <person name="Weinstock G."/>
            <person name="Gibbs R.A."/>
            <person name="Liu Y."/>
            <person name="Worley K."/>
            <person name="Weinstock G."/>
            <person name="Elsik C.G."/>
            <person name="Reese J.T."/>
            <person name="Elhaik E."/>
            <person name="Landan G."/>
            <person name="Graur D."/>
            <person name="Arensburger P."/>
            <person name="Atkinson P."/>
            <person name="Beeman R.W."/>
            <person name="Beidler J."/>
            <person name="Brown S.J."/>
            <person name="Demuth J.P."/>
            <person name="Drury D.W."/>
            <person name="Du Y.Z."/>
            <person name="Fujiwara H."/>
            <person name="Lorenzen M."/>
            <person name="Maselli V."/>
            <person name="Osanai M."/>
            <person name="Park Y."/>
            <person name="Robertson H.M."/>
            <person name="Tu Z."/>
            <person name="Wang J.J."/>
            <person name="Wang S."/>
            <person name="Richards S."/>
            <person name="Song H."/>
            <person name="Zhang L."/>
            <person name="Sodergren E."/>
            <person name="Werner D."/>
            <person name="Stanke M."/>
            <person name="Morgenstern B."/>
            <person name="Solovyev V."/>
            <person name="Kosarev P."/>
            <person name="Brown G."/>
            <person name="Chen H.C."/>
            <person name="Ermolaeva O."/>
            <person name="Hlavina W."/>
            <person name="Kapustin Y."/>
            <person name="Kiryutin B."/>
            <person name="Kitts P."/>
            <person name="Maglott D."/>
            <person name="Pruitt K."/>
            <person name="Sapojnikov V."/>
            <person name="Souvorov A."/>
            <person name="Mackey A.J."/>
            <person name="Waterhouse R.M."/>
            <person name="Wyder S."/>
            <person name="Zdobnov E.M."/>
            <person name="Zdobnov E.M."/>
            <person name="Wyder S."/>
            <person name="Kriventseva E.V."/>
            <person name="Kadowaki T."/>
            <person name="Bork P."/>
            <person name="Aranda M."/>
            <person name="Bao R."/>
            <person name="Beermann A."/>
            <person name="Berns N."/>
            <person name="Bolognesi R."/>
            <person name="Bonneton F."/>
            <person name="Bopp D."/>
            <person name="Brown S.J."/>
            <person name="Bucher G."/>
            <person name="Butts T."/>
            <person name="Chaumot A."/>
            <person name="Denell R.E."/>
            <person name="Ferrier D.E."/>
            <person name="Friedrich M."/>
            <person name="Gordon C.M."/>
            <person name="Jindra M."/>
            <person name="Klingler M."/>
            <person name="Lan Q."/>
            <person name="Lattorff H.M."/>
            <person name="Laudet V."/>
            <person name="von Levetsow C."/>
            <person name="Liu Z."/>
            <person name="Lutz R."/>
            <person name="Lynch J.A."/>
            <person name="da Fonseca R.N."/>
            <person name="Posnien N."/>
            <person name="Reuter R."/>
            <person name="Roth S."/>
            <person name="Savard J."/>
            <person name="Schinko J.B."/>
            <person name="Schmitt C."/>
            <person name="Schoppmeier M."/>
            <person name="Schroder R."/>
            <person name="Shippy T.D."/>
            <person name="Simonnet F."/>
            <person name="Marques-Souza H."/>
            <person name="Tautz D."/>
            <person name="Tomoyasu Y."/>
            <person name="Trauner J."/>
            <person name="Van der Zee M."/>
            <person name="Vervoort M."/>
            <person name="Wittkopp N."/>
            <person name="Wimmer E.A."/>
            <person name="Yang X."/>
            <person name="Jones A.K."/>
            <person name="Sattelle D.B."/>
            <person name="Ebert P.R."/>
            <person name="Nelson D."/>
            <person name="Scott J.G."/>
            <person name="Beeman R.W."/>
            <person name="Muthukrishnan S."/>
            <person name="Kramer K.J."/>
            <person name="Arakane Y."/>
            <person name="Beeman R.W."/>
            <person name="Zhu Q."/>
            <person name="Hogenkamp D."/>
            <person name="Dixit R."/>
            <person name="Oppert B."/>
            <person name="Jiang H."/>
            <person name="Zou Z."/>
            <person name="Marshall J."/>
            <person name="Elpidina E."/>
            <person name="Vinokurov K."/>
            <person name="Oppert C."/>
            <person name="Zou Z."/>
            <person name="Evans J."/>
            <person name="Lu Z."/>
            <person name="Zhao P."/>
            <person name="Sumathipala N."/>
            <person name="Altincicek B."/>
            <person name="Vilcinskas A."/>
            <person name="Williams M."/>
            <person name="Hultmark D."/>
            <person name="Hetru C."/>
            <person name="Jiang H."/>
            <person name="Grimmelikhuijzen C.J."/>
            <person name="Hauser F."/>
            <person name="Cazzamali G."/>
            <person name="Williamson M."/>
            <person name="Park Y."/>
            <person name="Li B."/>
            <person name="Tanaka Y."/>
            <person name="Predel R."/>
            <person name="Neupert S."/>
            <person name="Schachtner J."/>
            <person name="Verleyen P."/>
            <person name="Raible F."/>
            <person name="Bork P."/>
            <person name="Friedrich M."/>
            <person name="Walden K.K."/>
            <person name="Robertson H.M."/>
            <person name="Angeli S."/>
            <person name="Foret S."/>
            <person name="Bucher G."/>
            <person name="Schuetz S."/>
            <person name="Maleszka R."/>
            <person name="Wimmer E.A."/>
            <person name="Beeman R.W."/>
            <person name="Lorenzen M."/>
            <person name="Tomoyasu Y."/>
            <person name="Miller S.C."/>
            <person name="Grossmann D."/>
            <person name="Bucher G."/>
        </authorList>
    </citation>
    <scope>NUCLEOTIDE SEQUENCE [LARGE SCALE GENOMIC DNA]</scope>
    <source>
        <strain evidence="10 11">Georgia GA2</strain>
    </source>
</reference>
<keyword evidence="5" id="KW-0068">Autocatalytic cleavage</keyword>
<dbReference type="Gene3D" id="3.60.20.30">
    <property type="entry name" value="(Glycosyl)asparaginase"/>
    <property type="match status" value="1"/>
</dbReference>
<keyword evidence="4" id="KW-0378">Hydrolase</keyword>
<dbReference type="CDD" id="cd04702">
    <property type="entry name" value="ASRGL1_like"/>
    <property type="match status" value="1"/>
</dbReference>
<dbReference type="InterPro" id="IPR033844">
    <property type="entry name" value="ASRGL1_meta"/>
</dbReference>
<dbReference type="GO" id="GO:0005737">
    <property type="term" value="C:cytoplasm"/>
    <property type="evidence" value="ECO:0000318"/>
    <property type="project" value="GO_Central"/>
</dbReference>
<feature type="binding site" evidence="9">
    <location>
        <begin position="164"/>
        <end position="167"/>
    </location>
    <ligand>
        <name>substrate</name>
    </ligand>
</feature>
<dbReference type="GO" id="GO:0006508">
    <property type="term" value="P:proteolysis"/>
    <property type="evidence" value="ECO:0007669"/>
    <property type="project" value="UniProtKB-KW"/>
</dbReference>
<dbReference type="GO" id="GO:0008798">
    <property type="term" value="F:beta-aspartyl-peptidase activity"/>
    <property type="evidence" value="ECO:0007669"/>
    <property type="project" value="UniProtKB-EC"/>
</dbReference>
<feature type="binding site" evidence="9">
    <location>
        <begin position="187"/>
        <end position="190"/>
    </location>
    <ligand>
        <name>substrate</name>
    </ligand>
</feature>
<gene>
    <name evidence="10" type="primary">AUGUSTUS-3.0.2_05985</name>
    <name evidence="10" type="ORF">TcasGA2_TC005985</name>
</gene>
<dbReference type="AlphaFoldDB" id="D6WUZ2"/>
<evidence type="ECO:0000256" key="3">
    <source>
        <dbReference type="ARBA" id="ARBA00022670"/>
    </source>
</evidence>
<evidence type="ECO:0000313" key="10">
    <source>
        <dbReference type="EMBL" id="EFA08342.2"/>
    </source>
</evidence>
<name>D6WUZ2_TRICA</name>
<evidence type="ECO:0000256" key="8">
    <source>
        <dbReference type="ARBA" id="ARBA00061780"/>
    </source>
</evidence>
<sequence>MGGYKILKKGGNVVDAVEEAVRILEEDVNFNAGYGSSLNSEGEIEMDACIMVGSNLTSGGVTVVKNVAHPISLARLVMEKSPHFLLAGEGAKKFAKENNVPLIPLASLMAEHTKEELEEYRKNQRKRELEIGGCGGVGAIAVDAQGRVAAASSTGGRLARAPGRCSDSAIVGAGLYADNDVGAAVVTGTGESIARYVLAHEIINLMSRGFDAGVATRNAVKGITERFHQPTGAITVSKNGQVGISFTTDKMAWAYQVRDDVHYGLDDYDHFSEKIKL</sequence>
<dbReference type="GO" id="GO:0033345">
    <property type="term" value="P:L-asparagine catabolic process via L-aspartate"/>
    <property type="evidence" value="ECO:0000318"/>
    <property type="project" value="GO_Central"/>
</dbReference>
<reference evidence="10 11" key="2">
    <citation type="journal article" date="2010" name="Nucleic Acids Res.">
        <title>BeetleBase in 2010: revisions to provide comprehensive genomic information for Tribolium castaneum.</title>
        <authorList>
            <person name="Kim H.S."/>
            <person name="Murphy T."/>
            <person name="Xia J."/>
            <person name="Caragea D."/>
            <person name="Park Y."/>
            <person name="Beeman R.W."/>
            <person name="Lorenzen M.D."/>
            <person name="Butcher S."/>
            <person name="Manak J.R."/>
            <person name="Brown S.J."/>
        </authorList>
    </citation>
    <scope>GENOME REANNOTATION</scope>
    <source>
        <strain evidence="10 11">Georgia GA2</strain>
    </source>
</reference>
<dbReference type="eggNOG" id="KOG1592">
    <property type="taxonomic scope" value="Eukaryota"/>
</dbReference>
<comment type="catalytic activity">
    <reaction evidence="1">
        <text>Cleavage of a beta-linked Asp residue from the N-terminus of a polypeptide.</text>
        <dbReference type="EC" id="3.4.19.5"/>
    </reaction>
</comment>
<evidence type="ECO:0000256" key="7">
    <source>
        <dbReference type="ARBA" id="ARBA00054922"/>
    </source>
</evidence>
<dbReference type="Pfam" id="PF01112">
    <property type="entry name" value="Asparaginase_2"/>
    <property type="match status" value="1"/>
</dbReference>
<dbReference type="FunFam" id="3.60.20.30:FF:000001">
    <property type="entry name" value="Isoaspartyl peptidase/L-asparaginase"/>
    <property type="match status" value="1"/>
</dbReference>
<evidence type="ECO:0000313" key="11">
    <source>
        <dbReference type="Proteomes" id="UP000007266"/>
    </source>
</evidence>
<comment type="catalytic activity">
    <reaction evidence="6">
        <text>L-asparagine + H2O = L-aspartate + NH4(+)</text>
        <dbReference type="Rhea" id="RHEA:21016"/>
        <dbReference type="ChEBI" id="CHEBI:15377"/>
        <dbReference type="ChEBI" id="CHEBI:28938"/>
        <dbReference type="ChEBI" id="CHEBI:29991"/>
        <dbReference type="ChEBI" id="CHEBI:58048"/>
        <dbReference type="EC" id="3.5.1.1"/>
    </reaction>
</comment>
<evidence type="ECO:0000256" key="6">
    <source>
        <dbReference type="ARBA" id="ARBA00049366"/>
    </source>
</evidence>
<dbReference type="SUPFAM" id="SSF56235">
    <property type="entry name" value="N-terminal nucleophile aminohydrolases (Ntn hydrolases)"/>
    <property type="match status" value="1"/>
</dbReference>
<comment type="similarity">
    <text evidence="2">Belongs to the Ntn-hydrolase family.</text>
</comment>
<dbReference type="InterPro" id="IPR029055">
    <property type="entry name" value="Ntn_hydrolases_N"/>
</dbReference>
<proteinExistence type="inferred from homology"/>
<dbReference type="PANTHER" id="PTHR10188:SF41">
    <property type="entry name" value="ISOASPARTYL PEPTIDASE_L-ASPARAGINASE"/>
    <property type="match status" value="1"/>
</dbReference>
<dbReference type="PANTHER" id="PTHR10188">
    <property type="entry name" value="L-ASPARAGINASE"/>
    <property type="match status" value="1"/>
</dbReference>
<dbReference type="MEROPS" id="T02.002"/>
<evidence type="ECO:0000256" key="4">
    <source>
        <dbReference type="ARBA" id="ARBA00022801"/>
    </source>
</evidence>
<dbReference type="OMA" id="HMSWAYQ"/>
<evidence type="ECO:0000256" key="5">
    <source>
        <dbReference type="ARBA" id="ARBA00022813"/>
    </source>
</evidence>
<dbReference type="InParanoid" id="D6WUZ2"/>
<dbReference type="Proteomes" id="UP000007266">
    <property type="component" value="Linkage group 8"/>
</dbReference>
<evidence type="ECO:0000256" key="9">
    <source>
        <dbReference type="PIRSR" id="PIRSR600246-2"/>
    </source>
</evidence>
<comment type="function">
    <text evidence="7">Has both L-asparaginase and beta-aspartyl peptidase activity. Does not have aspartylglucosaminidase activity and is inactive toward GlcNAc-L-Asn. Likewise, has no activity toward glutamine.</text>
</comment>
<organism evidence="10 11">
    <name type="scientific">Tribolium castaneum</name>
    <name type="common">Red flour beetle</name>
    <dbReference type="NCBI Taxonomy" id="7070"/>
    <lineage>
        <taxon>Eukaryota</taxon>
        <taxon>Metazoa</taxon>
        <taxon>Ecdysozoa</taxon>
        <taxon>Arthropoda</taxon>
        <taxon>Hexapoda</taxon>
        <taxon>Insecta</taxon>
        <taxon>Pterygota</taxon>
        <taxon>Neoptera</taxon>
        <taxon>Endopterygota</taxon>
        <taxon>Coleoptera</taxon>
        <taxon>Polyphaga</taxon>
        <taxon>Cucujiformia</taxon>
        <taxon>Tenebrionidae</taxon>
        <taxon>Tenebrionidae incertae sedis</taxon>
        <taxon>Tribolium</taxon>
    </lineage>
</organism>
<comment type="subunit">
    <text evidence="8">Heterodimer of an alpha and beta chain produced by autocleavage.</text>
</comment>
<dbReference type="STRING" id="7070.D6WUZ2"/>
<evidence type="ECO:0000256" key="1">
    <source>
        <dbReference type="ARBA" id="ARBA00000306"/>
    </source>
</evidence>